<evidence type="ECO:0000259" key="3">
    <source>
        <dbReference type="Pfam" id="PF08800"/>
    </source>
</evidence>
<dbReference type="EMBL" id="DYVX01000069">
    <property type="protein sequence ID" value="HJF92395.1"/>
    <property type="molecule type" value="Genomic_DNA"/>
</dbReference>
<dbReference type="InterPro" id="IPR014907">
    <property type="entry name" value="BT4734-like_N"/>
</dbReference>
<dbReference type="Pfam" id="PF05272">
    <property type="entry name" value="VapE-like_dom"/>
    <property type="match status" value="1"/>
</dbReference>
<evidence type="ECO:0000259" key="2">
    <source>
        <dbReference type="Pfam" id="PF05272"/>
    </source>
</evidence>
<feature type="domain" description="BT4734-like N-terminal" evidence="3">
    <location>
        <begin position="79"/>
        <end position="199"/>
    </location>
</feature>
<dbReference type="PANTHER" id="PTHR34985:SF1">
    <property type="entry name" value="SLR0554 PROTEIN"/>
    <property type="match status" value="1"/>
</dbReference>
<dbReference type="PANTHER" id="PTHR34985">
    <property type="entry name" value="SLR0554 PROTEIN"/>
    <property type="match status" value="1"/>
</dbReference>
<reference evidence="4" key="2">
    <citation type="submission" date="2021-09" db="EMBL/GenBank/DDBJ databases">
        <authorList>
            <person name="Gilroy R."/>
        </authorList>
    </citation>
    <scope>NUCLEOTIDE SEQUENCE</scope>
    <source>
        <strain evidence="4">CHK55-1828</strain>
    </source>
</reference>
<evidence type="ECO:0008006" key="6">
    <source>
        <dbReference type="Google" id="ProtNLM"/>
    </source>
</evidence>
<organism evidence="4 5">
    <name type="scientific">Mediterranea massiliensis</name>
    <dbReference type="NCBI Taxonomy" id="1841865"/>
    <lineage>
        <taxon>Bacteria</taxon>
        <taxon>Pseudomonadati</taxon>
        <taxon>Bacteroidota</taxon>
        <taxon>Bacteroidia</taxon>
        <taxon>Bacteroidales</taxon>
        <taxon>Bacteroidaceae</taxon>
        <taxon>Mediterranea</taxon>
    </lineage>
</organism>
<reference evidence="4" key="1">
    <citation type="journal article" date="2021" name="PeerJ">
        <title>Extensive microbial diversity within the chicken gut microbiome revealed by metagenomics and culture.</title>
        <authorList>
            <person name="Gilroy R."/>
            <person name="Ravi A."/>
            <person name="Getino M."/>
            <person name="Pursley I."/>
            <person name="Horton D.L."/>
            <person name="Alikhan N.F."/>
            <person name="Baker D."/>
            <person name="Gharbi K."/>
            <person name="Hall N."/>
            <person name="Watson M."/>
            <person name="Adriaenssens E.M."/>
            <person name="Foster-Nyarko E."/>
            <person name="Jarju S."/>
            <person name="Secka A."/>
            <person name="Antonio M."/>
            <person name="Oren A."/>
            <person name="Chaudhuri R.R."/>
            <person name="La Ragione R."/>
            <person name="Hildebrand F."/>
            <person name="Pallen M.J."/>
        </authorList>
    </citation>
    <scope>NUCLEOTIDE SEQUENCE</scope>
    <source>
        <strain evidence="4">CHK55-1828</strain>
    </source>
</reference>
<feature type="domain" description="Virulence-associated protein E-like" evidence="2">
    <location>
        <begin position="445"/>
        <end position="636"/>
    </location>
</feature>
<evidence type="ECO:0000256" key="1">
    <source>
        <dbReference type="SAM" id="MobiDB-lite"/>
    </source>
</evidence>
<dbReference type="Pfam" id="PF08800">
    <property type="entry name" value="BT4734-like_N"/>
    <property type="match status" value="1"/>
</dbReference>
<protein>
    <recommendedName>
        <fullName evidence="6">Virulence-associated protein E</fullName>
    </recommendedName>
</protein>
<dbReference type="RefSeq" id="WP_276827965.1">
    <property type="nucleotide sequence ID" value="NZ_DYVX01000069.1"/>
</dbReference>
<name>A0A921LC41_9BACT</name>
<proteinExistence type="predicted"/>
<dbReference type="Proteomes" id="UP000717835">
    <property type="component" value="Unassembled WGS sequence"/>
</dbReference>
<feature type="region of interest" description="Disordered" evidence="1">
    <location>
        <begin position="714"/>
        <end position="734"/>
    </location>
</feature>
<comment type="caution">
    <text evidence="4">The sequence shown here is derived from an EMBL/GenBank/DDBJ whole genome shotgun (WGS) entry which is preliminary data.</text>
</comment>
<sequence length="734" mass="82324">MKTTEETLSFQPPRFASLRDTVPVPTPWDALVEEIRGGRYLTLTCLYRETCARLARAEAEADTAAAEELKRRKAAVKGRQLPAFVCAVALEGGRSSRHVRGYSGFVMVDIDGVEPDRLDALAARVRADAHTFLSYVTLSGRGLRVVARVAPVPADAPAFARAWQTVNDYYARLTGVTTDAQCKNATRMSALCHDPSVCYRPEAEALAVELEAPVRPRASRGRPVRAVSAAPTVRRLVEDDGILYAPGSHNAYISRCLYWMNRFGVSEADAEAWALSEFADYDAAEHSVAATVRSCYALTAEHATCRLARYVRARTSTTNGGTPGSGRAPRVSVGQMEDFIGRWCQLRRNLLIHQLEVRLTGGAGEEEPRWQLMTDALENSLWRAMQHEGLDADLFRLRTLLQSDFVPTYHPLRRYLDALPPWDGVSDPIGRLARMVVCRGTSAAEFDHYFRRWLVGLLAAALDDGVVNHEILVLLGPQGSFKSSFLENLLPPCLRRYYTTKTNSQRLTKDDLFTMTENLLVNFEEIDSMQRPELNQLKAMTTTLYINERPAYGRNKVRLPHVASFCATGNNLQFLTDDTGNRRWLPFEVEHIENPWTTPIDYEGVYAQAKALLDGGFRYWFQGDEVEALNRRNRRFEAPNPARELILAHYRRPSALEKGRYLTASQICARFASMRLSPVQVGRAMKEVGCEQVETHHGRFWLVVERSVDEMNSVLPESSAEKQNLLDESAGATS</sequence>
<gene>
    <name evidence="4" type="ORF">K8W02_08445</name>
</gene>
<accession>A0A921LC41</accession>
<evidence type="ECO:0000313" key="5">
    <source>
        <dbReference type="Proteomes" id="UP000717835"/>
    </source>
</evidence>
<evidence type="ECO:0000313" key="4">
    <source>
        <dbReference type="EMBL" id="HJF92395.1"/>
    </source>
</evidence>
<dbReference type="InterPro" id="IPR007936">
    <property type="entry name" value="VapE-like_dom"/>
</dbReference>
<dbReference type="AlphaFoldDB" id="A0A921LC41"/>